<evidence type="ECO:0000313" key="2">
    <source>
        <dbReference type="EMBL" id="OAG12004.1"/>
    </source>
</evidence>
<evidence type="ECO:0000313" key="3">
    <source>
        <dbReference type="Proteomes" id="UP000077069"/>
    </source>
</evidence>
<sequence length="219" mass="24954">MSDRSVSPFTVNPNPNPAAAPPTPAHDLPVLPQIDDIDPDNEYLHSLRSIFAPSFDMSNPFAQSSRRRHVPFTVASVLPRTDYKEEWEPKERRSDDYLAMQIDILNFLTTHAADELHPAQAHFFTENAGTKPHAPNAKQAVELCYFMRSHSFDTYVKLDPRGEKIQLFVANRDTGEYRGHDNLYWEQDMKTGAVVPMEELARVGVRGRRNAVPHIFQNV</sequence>
<organism evidence="2 3">
    <name type="scientific">Paraphaeosphaeria sporulosa</name>
    <dbReference type="NCBI Taxonomy" id="1460663"/>
    <lineage>
        <taxon>Eukaryota</taxon>
        <taxon>Fungi</taxon>
        <taxon>Dikarya</taxon>
        <taxon>Ascomycota</taxon>
        <taxon>Pezizomycotina</taxon>
        <taxon>Dothideomycetes</taxon>
        <taxon>Pleosporomycetidae</taxon>
        <taxon>Pleosporales</taxon>
        <taxon>Massarineae</taxon>
        <taxon>Didymosphaeriaceae</taxon>
        <taxon>Paraphaeosphaeria</taxon>
    </lineage>
</organism>
<dbReference type="EMBL" id="KV441548">
    <property type="protein sequence ID" value="OAG12004.1"/>
    <property type="molecule type" value="Genomic_DNA"/>
</dbReference>
<name>A0A177CWQ7_9PLEO</name>
<dbReference type="RefSeq" id="XP_018042369.1">
    <property type="nucleotide sequence ID" value="XM_018182391.1"/>
</dbReference>
<protein>
    <submittedName>
        <fullName evidence="2">Uncharacterized protein</fullName>
    </submittedName>
</protein>
<evidence type="ECO:0000256" key="1">
    <source>
        <dbReference type="SAM" id="MobiDB-lite"/>
    </source>
</evidence>
<dbReference type="AlphaFoldDB" id="A0A177CWQ7"/>
<dbReference type="InParanoid" id="A0A177CWQ7"/>
<dbReference type="GeneID" id="28765877"/>
<reference evidence="2 3" key="1">
    <citation type="submission" date="2016-05" db="EMBL/GenBank/DDBJ databases">
        <title>Comparative analysis of secretome profiles of manganese(II)-oxidizing ascomycete fungi.</title>
        <authorList>
            <consortium name="DOE Joint Genome Institute"/>
            <person name="Zeiner C.A."/>
            <person name="Purvine S.O."/>
            <person name="Zink E.M."/>
            <person name="Wu S."/>
            <person name="Pasa-Tolic L."/>
            <person name="Chaput D.L."/>
            <person name="Haridas S."/>
            <person name="Grigoriev I.V."/>
            <person name="Santelli C.M."/>
            <person name="Hansel C.M."/>
        </authorList>
    </citation>
    <scope>NUCLEOTIDE SEQUENCE [LARGE SCALE GENOMIC DNA]</scope>
    <source>
        <strain evidence="2 3">AP3s5-JAC2a</strain>
    </source>
</reference>
<feature type="compositionally biased region" description="Pro residues" evidence="1">
    <location>
        <begin position="14"/>
        <end position="24"/>
    </location>
</feature>
<dbReference type="Proteomes" id="UP000077069">
    <property type="component" value="Unassembled WGS sequence"/>
</dbReference>
<keyword evidence="3" id="KW-1185">Reference proteome</keyword>
<feature type="compositionally biased region" description="Polar residues" evidence="1">
    <location>
        <begin position="1"/>
        <end position="11"/>
    </location>
</feature>
<accession>A0A177CWQ7</accession>
<proteinExistence type="predicted"/>
<gene>
    <name evidence="2" type="ORF">CC84DRAFT_1211619</name>
</gene>
<feature type="region of interest" description="Disordered" evidence="1">
    <location>
        <begin position="1"/>
        <end position="31"/>
    </location>
</feature>
<dbReference type="OrthoDB" id="3770722at2759"/>